<dbReference type="InterPro" id="IPR002355">
    <property type="entry name" value="Cu_oxidase_Cu_BS"/>
</dbReference>
<dbReference type="InterPro" id="IPR008972">
    <property type="entry name" value="Cupredoxin"/>
</dbReference>
<dbReference type="InterPro" id="IPR001117">
    <property type="entry name" value="Cu-oxidase_2nd"/>
</dbReference>
<evidence type="ECO:0000259" key="3">
    <source>
        <dbReference type="Pfam" id="PF00394"/>
    </source>
</evidence>
<protein>
    <submittedName>
        <fullName evidence="6">Multicopper oxidase mco</fullName>
    </submittedName>
</protein>
<dbReference type="PROSITE" id="PS00079">
    <property type="entry name" value="MULTICOPPER_OXIDASE1"/>
    <property type="match status" value="1"/>
</dbReference>
<feature type="domain" description="Plastocyanin-like" evidence="5">
    <location>
        <begin position="60"/>
        <end position="175"/>
    </location>
</feature>
<evidence type="ECO:0000259" key="4">
    <source>
        <dbReference type="Pfam" id="PF07731"/>
    </source>
</evidence>
<accession>A0A917DPD2</accession>
<reference evidence="6" key="2">
    <citation type="submission" date="2020-09" db="EMBL/GenBank/DDBJ databases">
        <authorList>
            <person name="Sun Q."/>
            <person name="Zhou Y."/>
        </authorList>
    </citation>
    <scope>NUCLEOTIDE SEQUENCE</scope>
    <source>
        <strain evidence="6">CGMCC 1.15958</strain>
    </source>
</reference>
<dbReference type="Pfam" id="PF00394">
    <property type="entry name" value="Cu-oxidase"/>
    <property type="match status" value="1"/>
</dbReference>
<comment type="caution">
    <text evidence="6">The sequence shown here is derived from an EMBL/GenBank/DDBJ whole genome shotgun (WGS) entry which is preliminary data.</text>
</comment>
<dbReference type="InterPro" id="IPR011707">
    <property type="entry name" value="Cu-oxidase-like_N"/>
</dbReference>
<dbReference type="RefSeq" id="WP_188766090.1">
    <property type="nucleotide sequence ID" value="NZ_BMKK01000004.1"/>
</dbReference>
<dbReference type="GO" id="GO:0016491">
    <property type="term" value="F:oxidoreductase activity"/>
    <property type="evidence" value="ECO:0007669"/>
    <property type="project" value="UniProtKB-KW"/>
</dbReference>
<evidence type="ECO:0000313" key="6">
    <source>
        <dbReference type="EMBL" id="GGD57231.1"/>
    </source>
</evidence>
<reference evidence="6" key="1">
    <citation type="journal article" date="2014" name="Int. J. Syst. Evol. Microbiol.">
        <title>Complete genome sequence of Corynebacterium casei LMG S-19264T (=DSM 44701T), isolated from a smear-ripened cheese.</title>
        <authorList>
            <consortium name="US DOE Joint Genome Institute (JGI-PGF)"/>
            <person name="Walter F."/>
            <person name="Albersmeier A."/>
            <person name="Kalinowski J."/>
            <person name="Ruckert C."/>
        </authorList>
    </citation>
    <scope>NUCLEOTIDE SEQUENCE</scope>
    <source>
        <strain evidence="6">CGMCC 1.15958</strain>
    </source>
</reference>
<dbReference type="AlphaFoldDB" id="A0A917DPD2"/>
<keyword evidence="1" id="KW-0479">Metal-binding</keyword>
<keyword evidence="2" id="KW-0560">Oxidoreductase</keyword>
<dbReference type="InterPro" id="IPR033138">
    <property type="entry name" value="Cu_oxidase_CS"/>
</dbReference>
<dbReference type="InterPro" id="IPR045087">
    <property type="entry name" value="Cu-oxidase_fam"/>
</dbReference>
<feature type="domain" description="Plastocyanin-like" evidence="3">
    <location>
        <begin position="222"/>
        <end position="294"/>
    </location>
</feature>
<dbReference type="Proteomes" id="UP000609064">
    <property type="component" value="Unassembled WGS sequence"/>
</dbReference>
<dbReference type="SUPFAM" id="SSF49503">
    <property type="entry name" value="Cupredoxins"/>
    <property type="match status" value="3"/>
</dbReference>
<dbReference type="Gene3D" id="2.60.40.420">
    <property type="entry name" value="Cupredoxins - blue copper proteins"/>
    <property type="match status" value="3"/>
</dbReference>
<dbReference type="PANTHER" id="PTHR48267:SF1">
    <property type="entry name" value="BILIRUBIN OXIDASE"/>
    <property type="match status" value="1"/>
</dbReference>
<name>A0A917DPD2_9BACT</name>
<feature type="domain" description="Plastocyanin-like" evidence="4">
    <location>
        <begin position="361"/>
        <end position="474"/>
    </location>
</feature>
<evidence type="ECO:0000313" key="7">
    <source>
        <dbReference type="Proteomes" id="UP000609064"/>
    </source>
</evidence>
<sequence length="476" mass="53943">MKRRTFIRNSAIGIVAGSALLESCMKVEPVPVSMAEDNFSNPLNIPKIIQNPKNYVMNAKTTQAKITNKGTTEIMSYLENIPTGPLFRMQKGHEFSTSFKNNLDEHTNIHWHGLVIPANMDGHPENIIHPNESFEYRFNVNQRAGTYWYHPHPHEATARQTYMGLAGMLIVNDTEEATLNLPSGALEIPLIISDKRLSNNNLRYNPTMNEVMSGYMGETITVNGTAFPYTEVSSTTYRLRILNASNARIYNLAFTNNLPFTVIGSDGGLLENPAKMTSLLLGPAERVDILVDFSSLKINESVFLKSNTFPDGSKAQGKEEFNFMKFTVKTIVTENYQTPARLSTIEKLSMSSKTRTFKLQMKMGLKMSHQINNKLYSSTRIDETVKVGDIETWIFENKSDEPHPMHIHGLQFQVSERSSKRGILPHEKGWKDVVLLMPNETVKVTMKFPDNKGKYMVHCHNLEHEDDGMMLQFEIV</sequence>
<organism evidence="6 7">
    <name type="scientific">Emticicia aquatilis</name>
    <dbReference type="NCBI Taxonomy" id="1537369"/>
    <lineage>
        <taxon>Bacteria</taxon>
        <taxon>Pseudomonadati</taxon>
        <taxon>Bacteroidota</taxon>
        <taxon>Cytophagia</taxon>
        <taxon>Cytophagales</taxon>
        <taxon>Leadbetterellaceae</taxon>
        <taxon>Emticicia</taxon>
    </lineage>
</organism>
<dbReference type="Pfam" id="PF07732">
    <property type="entry name" value="Cu-oxidase_3"/>
    <property type="match status" value="1"/>
</dbReference>
<dbReference type="GO" id="GO:0005507">
    <property type="term" value="F:copper ion binding"/>
    <property type="evidence" value="ECO:0007669"/>
    <property type="project" value="InterPro"/>
</dbReference>
<keyword evidence="7" id="KW-1185">Reference proteome</keyword>
<dbReference type="PROSITE" id="PS00080">
    <property type="entry name" value="MULTICOPPER_OXIDASE2"/>
    <property type="match status" value="1"/>
</dbReference>
<evidence type="ECO:0000259" key="5">
    <source>
        <dbReference type="Pfam" id="PF07732"/>
    </source>
</evidence>
<evidence type="ECO:0000256" key="2">
    <source>
        <dbReference type="ARBA" id="ARBA00023002"/>
    </source>
</evidence>
<dbReference type="InterPro" id="IPR011706">
    <property type="entry name" value="Cu-oxidase_C"/>
</dbReference>
<dbReference type="PANTHER" id="PTHR48267">
    <property type="entry name" value="CUPREDOXIN SUPERFAMILY PROTEIN"/>
    <property type="match status" value="1"/>
</dbReference>
<dbReference type="EMBL" id="BMKK01000004">
    <property type="protein sequence ID" value="GGD57231.1"/>
    <property type="molecule type" value="Genomic_DNA"/>
</dbReference>
<evidence type="ECO:0000256" key="1">
    <source>
        <dbReference type="ARBA" id="ARBA00022723"/>
    </source>
</evidence>
<dbReference type="Pfam" id="PF07731">
    <property type="entry name" value="Cu-oxidase_2"/>
    <property type="match status" value="1"/>
</dbReference>
<proteinExistence type="predicted"/>
<gene>
    <name evidence="6" type="primary">mco</name>
    <name evidence="6" type="ORF">GCM10011514_21600</name>
</gene>